<dbReference type="PROSITE" id="PS50250">
    <property type="entry name" value="PCI"/>
    <property type="match status" value="1"/>
</dbReference>
<protein>
    <recommendedName>
        <fullName evidence="2">PCI domain-containing protein</fullName>
    </recommendedName>
</protein>
<dbReference type="EMBL" id="WNTK01000006">
    <property type="protein sequence ID" value="KAG9481567.1"/>
    <property type="molecule type" value="Genomic_DNA"/>
</dbReference>
<dbReference type="GO" id="GO:0005634">
    <property type="term" value="C:nucleus"/>
    <property type="evidence" value="ECO:0007669"/>
    <property type="project" value="TreeGrafter"/>
</dbReference>
<feature type="compositionally biased region" description="Polar residues" evidence="1">
    <location>
        <begin position="1"/>
        <end position="14"/>
    </location>
</feature>
<feature type="compositionally biased region" description="Low complexity" evidence="1">
    <location>
        <begin position="406"/>
        <end position="416"/>
    </location>
</feature>
<reference evidence="3" key="1">
    <citation type="thesis" date="2020" institute="ProQuest LLC" country="789 East Eisenhower Parkway, Ann Arbor, MI, USA">
        <title>Comparative Genomics and Chromosome Evolution.</title>
        <authorList>
            <person name="Mudd A.B."/>
        </authorList>
    </citation>
    <scope>NUCLEOTIDE SEQUENCE</scope>
    <source>
        <strain evidence="3">HN-11 Male</strain>
        <tissue evidence="3">Kidney and liver</tissue>
    </source>
</reference>
<feature type="domain" description="PCI" evidence="2">
    <location>
        <begin position="507"/>
        <end position="671"/>
    </location>
</feature>
<feature type="compositionally biased region" description="Basic residues" evidence="1">
    <location>
        <begin position="417"/>
        <end position="431"/>
    </location>
</feature>
<feature type="compositionally biased region" description="Polar residues" evidence="1">
    <location>
        <begin position="149"/>
        <end position="207"/>
    </location>
</feature>
<dbReference type="Proteomes" id="UP000770717">
    <property type="component" value="Unassembled WGS sequence"/>
</dbReference>
<dbReference type="AlphaFoldDB" id="A0A8J6K6F6"/>
<proteinExistence type="predicted"/>
<evidence type="ECO:0000259" key="2">
    <source>
        <dbReference type="PROSITE" id="PS50250"/>
    </source>
</evidence>
<gene>
    <name evidence="3" type="ORF">GDO78_010680</name>
</gene>
<feature type="compositionally biased region" description="Basic residues" evidence="1">
    <location>
        <begin position="452"/>
        <end position="471"/>
    </location>
</feature>
<feature type="compositionally biased region" description="Polar residues" evidence="1">
    <location>
        <begin position="246"/>
        <end position="257"/>
    </location>
</feature>
<evidence type="ECO:0000313" key="3">
    <source>
        <dbReference type="EMBL" id="KAG9481567.1"/>
    </source>
</evidence>
<evidence type="ECO:0000313" key="4">
    <source>
        <dbReference type="Proteomes" id="UP000770717"/>
    </source>
</evidence>
<name>A0A8J6K6F6_ELECQ</name>
<evidence type="ECO:0000256" key="1">
    <source>
        <dbReference type="SAM" id="MobiDB-lite"/>
    </source>
</evidence>
<organism evidence="3 4">
    <name type="scientific">Eleutherodactylus coqui</name>
    <name type="common">Puerto Rican coqui</name>
    <dbReference type="NCBI Taxonomy" id="57060"/>
    <lineage>
        <taxon>Eukaryota</taxon>
        <taxon>Metazoa</taxon>
        <taxon>Chordata</taxon>
        <taxon>Craniata</taxon>
        <taxon>Vertebrata</taxon>
        <taxon>Euteleostomi</taxon>
        <taxon>Amphibia</taxon>
        <taxon>Batrachia</taxon>
        <taxon>Anura</taxon>
        <taxon>Neobatrachia</taxon>
        <taxon>Hyloidea</taxon>
        <taxon>Eleutherodactylidae</taxon>
        <taxon>Eleutherodactylinae</taxon>
        <taxon>Eleutherodactylus</taxon>
        <taxon>Eleutherodactylus</taxon>
    </lineage>
</organism>
<feature type="compositionally biased region" description="Basic and acidic residues" evidence="1">
    <location>
        <begin position="336"/>
        <end position="350"/>
    </location>
</feature>
<feature type="compositionally biased region" description="Low complexity" evidence="1">
    <location>
        <begin position="440"/>
        <end position="450"/>
    </location>
</feature>
<feature type="region of interest" description="Disordered" evidence="1">
    <location>
        <begin position="335"/>
        <end position="471"/>
    </location>
</feature>
<feature type="compositionally biased region" description="Low complexity" evidence="1">
    <location>
        <begin position="114"/>
        <end position="133"/>
    </location>
</feature>
<feature type="region of interest" description="Disordered" evidence="1">
    <location>
        <begin position="114"/>
        <end position="214"/>
    </location>
</feature>
<feature type="compositionally biased region" description="Polar residues" evidence="1">
    <location>
        <begin position="358"/>
        <end position="386"/>
    </location>
</feature>
<dbReference type="Pfam" id="PF03399">
    <property type="entry name" value="SAC3_GANP"/>
    <property type="match status" value="1"/>
</dbReference>
<accession>A0A8J6K6F6</accession>
<dbReference type="InterPro" id="IPR045107">
    <property type="entry name" value="SAC3/GANP/THP3"/>
</dbReference>
<feature type="region of interest" description="Disordered" evidence="1">
    <location>
        <begin position="1"/>
        <end position="38"/>
    </location>
</feature>
<dbReference type="InterPro" id="IPR005062">
    <property type="entry name" value="SAC3/GANP/THP3_conserved"/>
</dbReference>
<dbReference type="Gene3D" id="1.25.40.990">
    <property type="match status" value="1"/>
</dbReference>
<sequence>MSNSHGDQLNSEWAQQYGAGRDGSGEAPMHENPEWEKARQALANISKTNAASAAKGSNDAQANAQYSASQNDAAMQQQYYQWYSQYNYPYAYNFYYPMNMYSGYNTSGQYGMSGTYQGPTSQQSQQAGQHQGSLNQPGVPGLEDGMPYSNIQSQVTTPNNQSAAHHQHVSRNLSQSCSQNTSGGNQMSPQHSSSKANSYNQHSYNETSKPKKGQQLWNRMKQAPGAGGLKFNIQKRPLVMSNQNFQSSEQHGNTGPSQQGRMHHHMLQQHQQTEKSHEHSTNSTTKPEDWPPAMKEYVQRCFTACESEEDKDRTEKLLKEVLQARLQDGSAYTIDWSREPLPGKDSVKESPKKKRWEQSTLQSSLGSTITVTHSSRGGVNNSTNTLRGRGSSFPTRFGNRNVFMKDTSSSSSTGSRSRSRSSSHSPHRRYRRSDSHSDSESSSLSGTEIRSGSRRNVQKGRGRGGHMGRGRNRGKRCLITFCVQGIRTDFTVDVYETHARIALEKGDHEEFNQCQAQLKSLYSENLTGNVGEFTAYRILYYIFTKNSGDITTEMAHLTKELKEDPCVAHALSLRSAWALSNYHRFFKLYREAPRMSAYLIDKFAERERKAALKAMIKTFRPVLPVSYIQSELAIESEEECQSLLASLSLVYAGSDTSKIDCKQSLAVLPNF</sequence>
<dbReference type="PANTHER" id="PTHR12436:SF4">
    <property type="entry name" value="LEUKOCYTE RECEPTOR CLUSTER MEMBER 8"/>
    <property type="match status" value="1"/>
</dbReference>
<keyword evidence="4" id="KW-1185">Reference proteome</keyword>
<dbReference type="PANTHER" id="PTHR12436">
    <property type="entry name" value="80 KDA MCM3-ASSOCIATED PROTEIN"/>
    <property type="match status" value="1"/>
</dbReference>
<comment type="caution">
    <text evidence="3">The sequence shown here is derived from an EMBL/GenBank/DDBJ whole genome shotgun (WGS) entry which is preliminary data.</text>
</comment>
<feature type="region of interest" description="Disordered" evidence="1">
    <location>
        <begin position="246"/>
        <end position="291"/>
    </location>
</feature>
<dbReference type="InterPro" id="IPR000717">
    <property type="entry name" value="PCI_dom"/>
</dbReference>
<dbReference type="OrthoDB" id="199574at2759"/>
<feature type="compositionally biased region" description="Basic and acidic residues" evidence="1">
    <location>
        <begin position="28"/>
        <end position="38"/>
    </location>
</feature>